<sequence>MRKRRHIASSPTDRVDVSDNDEEEVYDIAKNRISHTTYNKLRITTSTAFYDDLIDRLPEAVEKETLVHSAALLDTSVRIYSSRVDNTFTQVFEVKRHLGKETPVHPDADTNCSLVENRPSISDSSGISSEIEKTVKASWVSKNYDLPKQCINRHAPHRPLTTGVEAKYTLPRFNASNMFLTELLDAECFLINYEKDVKKASQENRKRREEAGLNQHYLFRRTVNPIYEKAARNFTEGSCRGLLLVNAITNLNATVVVLHNYADLITSDPSINVDVAELIGVYESVLYAEKSCDRIGFDEDERNLCIMEHNFNLATQHLLLNIENDAGATFIELLLNQDDMSFGSSITDPVIYSLKVVQAVILRNLRLCVRNWLTKRMFLHSETVLEKAQDKKESDSRTCSIPLLLSCFEKSIFWIPHFKKLVNEEMSIGRVAFDKNSNVFFYAEDQIIAEEVEWRKNINGDVQTSDLSDNETFIDNSGIKFEDEESFKENIEGINVDGENCVCDGVVDGSHWQTSTCDRQVKKKVHTTNACEIASVPLKIDNDNDGLLNPKHNVSRHSECHGVIPDNECYTKTEEDFSDLELSLYNGENLTENPEVEKIPIDGSEGIFAKWLIGLPQESFEIFYSGDENDEKITLSSLLGRIRFELMGSLDNFTVIDTFLALLHVANEENLELIQSHDKYGMVTEQGLSEIFINDRSQRTF</sequence>
<evidence type="ECO:0000313" key="1">
    <source>
        <dbReference type="Proteomes" id="UP000046393"/>
    </source>
</evidence>
<proteinExistence type="predicted"/>
<evidence type="ECO:0000313" key="2">
    <source>
        <dbReference type="WBParaSite" id="SMUV_0000250901-mRNA-1"/>
    </source>
</evidence>
<dbReference type="AlphaFoldDB" id="A0A0N5AE64"/>
<protein>
    <submittedName>
        <fullName evidence="2">Condensin complex subunit 2</fullName>
    </submittedName>
</protein>
<accession>A0A0N5AE64</accession>
<dbReference type="WBParaSite" id="SMUV_0000250901-mRNA-1">
    <property type="protein sequence ID" value="SMUV_0000250901-mRNA-1"/>
    <property type="gene ID" value="SMUV_0000250901"/>
</dbReference>
<organism evidence="1 2">
    <name type="scientific">Syphacia muris</name>
    <dbReference type="NCBI Taxonomy" id="451379"/>
    <lineage>
        <taxon>Eukaryota</taxon>
        <taxon>Metazoa</taxon>
        <taxon>Ecdysozoa</taxon>
        <taxon>Nematoda</taxon>
        <taxon>Chromadorea</taxon>
        <taxon>Rhabditida</taxon>
        <taxon>Spirurina</taxon>
        <taxon>Oxyuridomorpha</taxon>
        <taxon>Oxyuroidea</taxon>
        <taxon>Oxyuridae</taxon>
        <taxon>Syphacia</taxon>
    </lineage>
</organism>
<reference evidence="2" key="1">
    <citation type="submission" date="2017-02" db="UniProtKB">
        <authorList>
            <consortium name="WormBaseParasite"/>
        </authorList>
    </citation>
    <scope>IDENTIFICATION</scope>
</reference>
<dbReference type="Proteomes" id="UP000046393">
    <property type="component" value="Unplaced"/>
</dbReference>
<name>A0A0N5AE64_9BILA</name>
<keyword evidence="1" id="KW-1185">Reference proteome</keyword>